<dbReference type="Proteomes" id="UP000634206">
    <property type="component" value="Unassembled WGS sequence"/>
</dbReference>
<dbReference type="SUPFAM" id="SSF48452">
    <property type="entry name" value="TPR-like"/>
    <property type="match status" value="1"/>
</dbReference>
<feature type="compositionally biased region" description="Basic and acidic residues" evidence="1">
    <location>
        <begin position="638"/>
        <end position="649"/>
    </location>
</feature>
<evidence type="ECO:0000256" key="2">
    <source>
        <dbReference type="SAM" id="Phobius"/>
    </source>
</evidence>
<evidence type="ECO:0000313" key="4">
    <source>
        <dbReference type="EMBL" id="MBK1853512.1"/>
    </source>
</evidence>
<evidence type="ECO:0000256" key="1">
    <source>
        <dbReference type="SAM" id="MobiDB-lite"/>
    </source>
</evidence>
<dbReference type="SMART" id="SM00327">
    <property type="entry name" value="VWA"/>
    <property type="match status" value="1"/>
</dbReference>
<accession>A0AAE2V7C9</accession>
<dbReference type="PANTHER" id="PTHR22550">
    <property type="entry name" value="SPORE GERMINATION PROTEIN"/>
    <property type="match status" value="1"/>
</dbReference>
<dbReference type="InterPro" id="IPR036465">
    <property type="entry name" value="vWFA_dom_sf"/>
</dbReference>
<name>A0AAE2V7C9_9BACT</name>
<sequence>MSYLHPGLLLLQLILPFILLGAILAARKQGQAWKRMVAPRLQSHLVKKSSPTRRWVALGLGLLGCGFLITALARPYHGETTTTEQISTRNILIAIDTSRSMLVKDGSPDRMATAKAMAIEVINAFPNDRIGVIAFSGAPVLMAPLTIDHAAVHETISQLDTNVIPSGGSDISAAVDTAVKAFKKTGQKSNALILISDGEDHSQKIDLAAEKIRSSKTVVCAIGVGTTAGGVVPSAEYRDGKYRDSQGQTVFSQMTPEALQTLARAGRGEFTPASSGSTKAIAAALDSLQREEQAGRETTVPKELFQWFLIPAILLLALSIVVRSEFLSGGKRQTKKSTPQPPPIKSATALLLFALCLPLPAANVIEQAEDFYNRKDYRQALKLFSKALPNTSGEDRRAIQFSIGSSAYKLKDWQTANDYLSSALLTENPKLQEQVHYNLGNALFMTGWSQFKPVENPEQDATDDKESYHVEDLDAAITAVEDSIDHFQATLALNLNHANAATNLEAAQKLLDELKNQQQQEQEKQQQQQNQQQQGEQDPKEKEGEKEQSDQGEKPDDQPGDGNQEKPDDKGNEGEQGENGEQQEGDQGEQSDDKDPNEQGEGEQGDRESQQPPSGEQPDPKDMERQEGESEEAYAARVLKDNSDAETRPVQRRLLRLRRPAKDW</sequence>
<feature type="transmembrane region" description="Helical" evidence="2">
    <location>
        <begin position="6"/>
        <end position="26"/>
    </location>
</feature>
<feature type="compositionally biased region" description="Low complexity" evidence="1">
    <location>
        <begin position="516"/>
        <end position="536"/>
    </location>
</feature>
<feature type="compositionally biased region" description="Acidic residues" evidence="1">
    <location>
        <begin position="575"/>
        <end position="590"/>
    </location>
</feature>
<feature type="compositionally biased region" description="Basic and acidic residues" evidence="1">
    <location>
        <begin position="618"/>
        <end position="628"/>
    </location>
</feature>
<comment type="caution">
    <text evidence="4">The sequence shown here is derived from an EMBL/GenBank/DDBJ whole genome shotgun (WGS) entry which is preliminary data.</text>
</comment>
<feature type="region of interest" description="Disordered" evidence="1">
    <location>
        <begin position="516"/>
        <end position="664"/>
    </location>
</feature>
<dbReference type="InterPro" id="IPR002035">
    <property type="entry name" value="VWF_A"/>
</dbReference>
<organism evidence="4 5">
    <name type="scientific">Oceaniferula flava</name>
    <dbReference type="NCBI Taxonomy" id="2800421"/>
    <lineage>
        <taxon>Bacteria</taxon>
        <taxon>Pseudomonadati</taxon>
        <taxon>Verrucomicrobiota</taxon>
        <taxon>Verrucomicrobiia</taxon>
        <taxon>Verrucomicrobiales</taxon>
        <taxon>Verrucomicrobiaceae</taxon>
        <taxon>Oceaniferula</taxon>
    </lineage>
</organism>
<protein>
    <submittedName>
        <fullName evidence="4">VWA domain-containing protein</fullName>
    </submittedName>
</protein>
<dbReference type="SUPFAM" id="SSF53300">
    <property type="entry name" value="vWA-like"/>
    <property type="match status" value="1"/>
</dbReference>
<feature type="compositionally biased region" description="Basic residues" evidence="1">
    <location>
        <begin position="650"/>
        <end position="664"/>
    </location>
</feature>
<dbReference type="Gene3D" id="3.40.50.410">
    <property type="entry name" value="von Willebrand factor, type A domain"/>
    <property type="match status" value="1"/>
</dbReference>
<dbReference type="Pfam" id="PF13519">
    <property type="entry name" value="VWA_2"/>
    <property type="match status" value="1"/>
</dbReference>
<feature type="transmembrane region" description="Helical" evidence="2">
    <location>
        <begin position="55"/>
        <end position="73"/>
    </location>
</feature>
<dbReference type="PROSITE" id="PS50234">
    <property type="entry name" value="VWFA"/>
    <property type="match status" value="1"/>
</dbReference>
<feature type="compositionally biased region" description="Basic and acidic residues" evidence="1">
    <location>
        <begin position="537"/>
        <end position="573"/>
    </location>
</feature>
<gene>
    <name evidence="4" type="ORF">JIN83_00920</name>
</gene>
<dbReference type="PANTHER" id="PTHR22550:SF14">
    <property type="entry name" value="VWFA DOMAIN-CONTAINING PROTEIN"/>
    <property type="match status" value="1"/>
</dbReference>
<dbReference type="InterPro" id="IPR050768">
    <property type="entry name" value="UPF0353/GerABKA_families"/>
</dbReference>
<feature type="domain" description="VWFA" evidence="3">
    <location>
        <begin position="90"/>
        <end position="225"/>
    </location>
</feature>
<dbReference type="AlphaFoldDB" id="A0AAE2V7C9"/>
<dbReference type="InterPro" id="IPR011990">
    <property type="entry name" value="TPR-like_helical_dom_sf"/>
</dbReference>
<reference evidence="4" key="1">
    <citation type="submission" date="2021-01" db="EMBL/GenBank/DDBJ databases">
        <title>Modified the classification status of verrucomicrobia.</title>
        <authorList>
            <person name="Feng X."/>
        </authorList>
    </citation>
    <scope>NUCLEOTIDE SEQUENCE</scope>
    <source>
        <strain evidence="4">5K15</strain>
    </source>
</reference>
<evidence type="ECO:0000259" key="3">
    <source>
        <dbReference type="PROSITE" id="PS50234"/>
    </source>
</evidence>
<proteinExistence type="predicted"/>
<dbReference type="Gene3D" id="1.25.40.10">
    <property type="entry name" value="Tetratricopeptide repeat domain"/>
    <property type="match status" value="1"/>
</dbReference>
<dbReference type="RefSeq" id="WP_309488109.1">
    <property type="nucleotide sequence ID" value="NZ_JAENIG010000001.1"/>
</dbReference>
<keyword evidence="2" id="KW-0472">Membrane</keyword>
<dbReference type="EMBL" id="JAENIG010000001">
    <property type="protein sequence ID" value="MBK1853512.1"/>
    <property type="molecule type" value="Genomic_DNA"/>
</dbReference>
<keyword evidence="2" id="KW-0812">Transmembrane</keyword>
<keyword evidence="5" id="KW-1185">Reference proteome</keyword>
<evidence type="ECO:0000313" key="5">
    <source>
        <dbReference type="Proteomes" id="UP000634206"/>
    </source>
</evidence>
<keyword evidence="2" id="KW-1133">Transmembrane helix</keyword>